<dbReference type="EMBL" id="CM055752">
    <property type="protein sequence ID" value="KAJ7992167.1"/>
    <property type="molecule type" value="Genomic_DNA"/>
</dbReference>
<reference evidence="1" key="1">
    <citation type="submission" date="2021-05" db="EMBL/GenBank/DDBJ databases">
        <authorList>
            <person name="Pan Q."/>
            <person name="Jouanno E."/>
            <person name="Zahm M."/>
            <person name="Klopp C."/>
            <person name="Cabau C."/>
            <person name="Louis A."/>
            <person name="Berthelot C."/>
            <person name="Parey E."/>
            <person name="Roest Crollius H."/>
            <person name="Montfort J."/>
            <person name="Robinson-Rechavi M."/>
            <person name="Bouchez O."/>
            <person name="Lampietro C."/>
            <person name="Lopez Roques C."/>
            <person name="Donnadieu C."/>
            <person name="Postlethwait J."/>
            <person name="Bobe J."/>
            <person name="Dillon D."/>
            <person name="Chandos A."/>
            <person name="von Hippel F."/>
            <person name="Guiguen Y."/>
        </authorList>
    </citation>
    <scope>NUCLEOTIDE SEQUENCE</scope>
    <source>
        <strain evidence="1">YG-Jan2019</strain>
    </source>
</reference>
<evidence type="ECO:0000313" key="2">
    <source>
        <dbReference type="Proteomes" id="UP001157502"/>
    </source>
</evidence>
<gene>
    <name evidence="1" type="ORF">DPEC_G00275720</name>
</gene>
<sequence>MGGLFPPECLEDKVSITFPASAFATSGTPQLCGGAAKAIYETLKSIDWLFGTEDLPTKWDQQKLDDFQNIIYTQINHSQCVRRFPYSLESLLIYGFW</sequence>
<evidence type="ECO:0000313" key="1">
    <source>
        <dbReference type="EMBL" id="KAJ7992167.1"/>
    </source>
</evidence>
<proteinExistence type="predicted"/>
<accession>A0ACC2FLD4</accession>
<comment type="caution">
    <text evidence="1">The sequence shown here is derived from an EMBL/GenBank/DDBJ whole genome shotgun (WGS) entry which is preliminary data.</text>
</comment>
<keyword evidence="2" id="KW-1185">Reference proteome</keyword>
<dbReference type="Proteomes" id="UP001157502">
    <property type="component" value="Chromosome 25"/>
</dbReference>
<organism evidence="1 2">
    <name type="scientific">Dallia pectoralis</name>
    <name type="common">Alaska blackfish</name>
    <dbReference type="NCBI Taxonomy" id="75939"/>
    <lineage>
        <taxon>Eukaryota</taxon>
        <taxon>Metazoa</taxon>
        <taxon>Chordata</taxon>
        <taxon>Craniata</taxon>
        <taxon>Vertebrata</taxon>
        <taxon>Euteleostomi</taxon>
        <taxon>Actinopterygii</taxon>
        <taxon>Neopterygii</taxon>
        <taxon>Teleostei</taxon>
        <taxon>Protacanthopterygii</taxon>
        <taxon>Esociformes</taxon>
        <taxon>Umbridae</taxon>
        <taxon>Dallia</taxon>
    </lineage>
</organism>
<protein>
    <submittedName>
        <fullName evidence="1">Uncharacterized protein</fullName>
    </submittedName>
</protein>
<name>A0ACC2FLD4_DALPE</name>